<dbReference type="SUPFAM" id="SSF53649">
    <property type="entry name" value="Alkaline phosphatase-like"/>
    <property type="match status" value="1"/>
</dbReference>
<evidence type="ECO:0000256" key="1">
    <source>
        <dbReference type="ARBA" id="ARBA00001913"/>
    </source>
</evidence>
<dbReference type="OrthoDB" id="236884at2"/>
<evidence type="ECO:0000256" key="2">
    <source>
        <dbReference type="ARBA" id="ARBA00008779"/>
    </source>
</evidence>
<dbReference type="GO" id="GO:0005737">
    <property type="term" value="C:cytoplasm"/>
    <property type="evidence" value="ECO:0007669"/>
    <property type="project" value="TreeGrafter"/>
</dbReference>
<dbReference type="AlphaFoldDB" id="A0A1P8WPM0"/>
<dbReference type="KEGG" id="fmr:Fuma_05664"/>
<dbReference type="InterPro" id="IPR035874">
    <property type="entry name" value="IDS"/>
</dbReference>
<dbReference type="PANTHER" id="PTHR45953">
    <property type="entry name" value="IDURONATE 2-SULFATASE"/>
    <property type="match status" value="1"/>
</dbReference>
<dbReference type="InterPro" id="IPR000917">
    <property type="entry name" value="Sulfatase_N"/>
</dbReference>
<gene>
    <name evidence="8" type="primary">betC_12</name>
    <name evidence="8" type="ORF">Fuma_05664</name>
</gene>
<dbReference type="EMBL" id="CP017641">
    <property type="protein sequence ID" value="APZ96001.1"/>
    <property type="molecule type" value="Genomic_DNA"/>
</dbReference>
<dbReference type="STRING" id="1891926.Fuma_05664"/>
<comment type="cofactor">
    <cofactor evidence="1">
        <name>Ca(2+)</name>
        <dbReference type="ChEBI" id="CHEBI:29108"/>
    </cofactor>
</comment>
<evidence type="ECO:0000256" key="6">
    <source>
        <dbReference type="ARBA" id="ARBA00022837"/>
    </source>
</evidence>
<evidence type="ECO:0000256" key="3">
    <source>
        <dbReference type="ARBA" id="ARBA00022723"/>
    </source>
</evidence>
<keyword evidence="3" id="KW-0479">Metal-binding</keyword>
<dbReference type="CDD" id="cd16030">
    <property type="entry name" value="iduronate-2-sulfatase"/>
    <property type="match status" value="1"/>
</dbReference>
<keyword evidence="6" id="KW-0106">Calcium</keyword>
<dbReference type="Proteomes" id="UP000187735">
    <property type="component" value="Chromosome"/>
</dbReference>
<keyword evidence="9" id="KW-1185">Reference proteome</keyword>
<dbReference type="EC" id="3.1.6.6" evidence="8"/>
<dbReference type="InterPro" id="IPR017850">
    <property type="entry name" value="Alkaline_phosphatase_core_sf"/>
</dbReference>
<keyword evidence="5 8" id="KW-0378">Hydrolase</keyword>
<dbReference type="RefSeq" id="WP_083732390.1">
    <property type="nucleotide sequence ID" value="NZ_CP017641.1"/>
</dbReference>
<sequence>MSRLTKCLAFNLAVFCLNECAVVRADDPPPNVLLIAIDDLNDWVGCLGGHPQAKTPNIDALASRGVLFTNAHCQGPICGPSRACLLSGRYPYSTGVYNQPNRKDMQQDTVNFHGKLLPQYFAEHGYETLAVGKICHGYPDTLAFQTYGGKWDNFGPKPKNGRRFNYHLPDVAWTGTQTDWGAFPNTDSKMPDDKAASWAEQQLATPREKPFFMAVGFIRPHVPFYVPQKWFDMFPLNEVQLPAVRTDDLNDVPAISRAIHELPKYPTLDFLQRNNNEQFRLCVQAYLACTAFVDHQVGRVLKSLAESRHADNTIIVLFSDHGYHLGEKDRVSKHSLWEESTRVPLIILRPGSSAAVRSDLPVGLVDLYPTLTQLCHLPAKTSNEGTSLVPILNQTVTDWRFAISTTYAKDNHSLRSKRHRYIHYEDGTEELYDHEADLNEWNNLATSDTPPDILARFRRELPKHNAGYHPSTQSGAVNAWFQQHFKRHGVVK</sequence>
<comment type="similarity">
    <text evidence="2">Belongs to the sulfatase family.</text>
</comment>
<dbReference type="GO" id="GO:0004423">
    <property type="term" value="F:iduronate-2-sulfatase activity"/>
    <property type="evidence" value="ECO:0007669"/>
    <property type="project" value="InterPro"/>
</dbReference>
<name>A0A1P8WPM0_9PLAN</name>
<dbReference type="GO" id="GO:0046872">
    <property type="term" value="F:metal ion binding"/>
    <property type="evidence" value="ECO:0007669"/>
    <property type="project" value="UniProtKB-KW"/>
</dbReference>
<protein>
    <submittedName>
        <fullName evidence="8">Choline-sulfatase</fullName>
        <ecNumber evidence="8">3.1.6.6</ecNumber>
    </submittedName>
</protein>
<evidence type="ECO:0000256" key="4">
    <source>
        <dbReference type="ARBA" id="ARBA00022729"/>
    </source>
</evidence>
<dbReference type="Gene3D" id="3.40.720.10">
    <property type="entry name" value="Alkaline Phosphatase, subunit A"/>
    <property type="match status" value="1"/>
</dbReference>
<proteinExistence type="inferred from homology"/>
<keyword evidence="4" id="KW-0732">Signal</keyword>
<evidence type="ECO:0000313" key="8">
    <source>
        <dbReference type="EMBL" id="APZ96001.1"/>
    </source>
</evidence>
<dbReference type="PANTHER" id="PTHR45953:SF1">
    <property type="entry name" value="IDURONATE 2-SULFATASE"/>
    <property type="match status" value="1"/>
</dbReference>
<accession>A0A1P8WPM0</accession>
<evidence type="ECO:0000256" key="5">
    <source>
        <dbReference type="ARBA" id="ARBA00022801"/>
    </source>
</evidence>
<dbReference type="GO" id="GO:0047753">
    <property type="term" value="F:choline-sulfatase activity"/>
    <property type="evidence" value="ECO:0007669"/>
    <property type="project" value="UniProtKB-EC"/>
</dbReference>
<dbReference type="Pfam" id="PF00884">
    <property type="entry name" value="Sulfatase"/>
    <property type="match status" value="1"/>
</dbReference>
<evidence type="ECO:0000259" key="7">
    <source>
        <dbReference type="Pfam" id="PF00884"/>
    </source>
</evidence>
<feature type="domain" description="Sulfatase N-terminal" evidence="7">
    <location>
        <begin position="30"/>
        <end position="374"/>
    </location>
</feature>
<evidence type="ECO:0000313" key="9">
    <source>
        <dbReference type="Proteomes" id="UP000187735"/>
    </source>
</evidence>
<organism evidence="8 9">
    <name type="scientific">Fuerstiella marisgermanici</name>
    <dbReference type="NCBI Taxonomy" id="1891926"/>
    <lineage>
        <taxon>Bacteria</taxon>
        <taxon>Pseudomonadati</taxon>
        <taxon>Planctomycetota</taxon>
        <taxon>Planctomycetia</taxon>
        <taxon>Planctomycetales</taxon>
        <taxon>Planctomycetaceae</taxon>
        <taxon>Fuerstiella</taxon>
    </lineage>
</organism>
<reference evidence="8 9" key="1">
    <citation type="journal article" date="2016" name="Front. Microbiol.">
        <title>Fuerstia marisgermanicae gen. nov., sp. nov., an Unusual Member of the Phylum Planctomycetes from the German Wadden Sea.</title>
        <authorList>
            <person name="Kohn T."/>
            <person name="Heuer A."/>
            <person name="Jogler M."/>
            <person name="Vollmers J."/>
            <person name="Boedeker C."/>
            <person name="Bunk B."/>
            <person name="Rast P."/>
            <person name="Borchert D."/>
            <person name="Glockner I."/>
            <person name="Freese H.M."/>
            <person name="Klenk H.P."/>
            <person name="Overmann J."/>
            <person name="Kaster A.K."/>
            <person name="Rohde M."/>
            <person name="Wiegand S."/>
            <person name="Jogler C."/>
        </authorList>
    </citation>
    <scope>NUCLEOTIDE SEQUENCE [LARGE SCALE GENOMIC DNA]</scope>
    <source>
        <strain evidence="8 9">NH11</strain>
    </source>
</reference>